<evidence type="ECO:0000313" key="3">
    <source>
        <dbReference type="EMBL" id="MFC6088098.1"/>
    </source>
</evidence>
<dbReference type="InterPro" id="IPR001584">
    <property type="entry name" value="Integrase_cat-core"/>
</dbReference>
<dbReference type="PROSITE" id="PS50994">
    <property type="entry name" value="INTEGRASE"/>
    <property type="match status" value="1"/>
</dbReference>
<name>A0ABW1NYZ4_9PSEU</name>
<dbReference type="EMBL" id="JBHSQO010000002">
    <property type="protein sequence ID" value="MFC6088098.1"/>
    <property type="molecule type" value="Genomic_DNA"/>
</dbReference>
<dbReference type="InterPro" id="IPR036397">
    <property type="entry name" value="RNaseH_sf"/>
</dbReference>
<gene>
    <name evidence="3" type="ORF">ACFP3R_02320</name>
</gene>
<dbReference type="Gene3D" id="3.30.420.10">
    <property type="entry name" value="Ribonuclease H-like superfamily/Ribonuclease H"/>
    <property type="match status" value="1"/>
</dbReference>
<proteinExistence type="predicted"/>
<keyword evidence="4" id="KW-1185">Reference proteome</keyword>
<comment type="caution">
    <text evidence="3">The sequence shown here is derived from an EMBL/GenBank/DDBJ whole genome shotgun (WGS) entry which is preliminary data.</text>
</comment>
<dbReference type="Proteomes" id="UP001596220">
    <property type="component" value="Unassembled WGS sequence"/>
</dbReference>
<organism evidence="3 4">
    <name type="scientific">Saccharothrix lopnurensis</name>
    <dbReference type="NCBI Taxonomy" id="1670621"/>
    <lineage>
        <taxon>Bacteria</taxon>
        <taxon>Bacillati</taxon>
        <taxon>Actinomycetota</taxon>
        <taxon>Actinomycetes</taxon>
        <taxon>Pseudonocardiales</taxon>
        <taxon>Pseudonocardiaceae</taxon>
        <taxon>Saccharothrix</taxon>
    </lineage>
</organism>
<accession>A0ABW1NYZ4</accession>
<dbReference type="RefSeq" id="WP_380632226.1">
    <property type="nucleotide sequence ID" value="NZ_JBHSQO010000002.1"/>
</dbReference>
<feature type="compositionally biased region" description="Basic and acidic residues" evidence="1">
    <location>
        <begin position="639"/>
        <end position="664"/>
    </location>
</feature>
<dbReference type="InterPro" id="IPR012337">
    <property type="entry name" value="RNaseH-like_sf"/>
</dbReference>
<evidence type="ECO:0000313" key="4">
    <source>
        <dbReference type="Proteomes" id="UP001596220"/>
    </source>
</evidence>
<feature type="domain" description="Integrase catalytic" evidence="2">
    <location>
        <begin position="258"/>
        <end position="489"/>
    </location>
</feature>
<reference evidence="4" key="1">
    <citation type="journal article" date="2019" name="Int. J. Syst. Evol. Microbiol.">
        <title>The Global Catalogue of Microorganisms (GCM) 10K type strain sequencing project: providing services to taxonomists for standard genome sequencing and annotation.</title>
        <authorList>
            <consortium name="The Broad Institute Genomics Platform"/>
            <consortium name="The Broad Institute Genome Sequencing Center for Infectious Disease"/>
            <person name="Wu L."/>
            <person name="Ma J."/>
        </authorList>
    </citation>
    <scope>NUCLEOTIDE SEQUENCE [LARGE SCALE GENOMIC DNA]</scope>
    <source>
        <strain evidence="4">CGMCC 4.7246</strain>
    </source>
</reference>
<dbReference type="SUPFAM" id="SSF53098">
    <property type="entry name" value="Ribonuclease H-like"/>
    <property type="match status" value="2"/>
</dbReference>
<evidence type="ECO:0000259" key="2">
    <source>
        <dbReference type="PROSITE" id="PS50994"/>
    </source>
</evidence>
<protein>
    <recommendedName>
        <fullName evidence="2">Integrase catalytic domain-containing protein</fullName>
    </recommendedName>
</protein>
<feature type="region of interest" description="Disordered" evidence="1">
    <location>
        <begin position="628"/>
        <end position="688"/>
    </location>
</feature>
<sequence>MNSAWKLKLSVNDWIEFEDERHQVTRLRETVVHLRSEIGVPQIIAVAALVADPTFQAKTVPPDKPAGPVLDHTAILDGLPEAERRRVIGMQAHLREVTTGFRSGDPDTAADGEPRPQYAPGLPLNTRMEAKAAELGLTTRRLYQLLDAWRSNGLWGLVDKRKTRASNPLSGTDSRIIEAIREQYQAEISDSAGTVGNRFRRRVQNRLDATHGPGTVTLPSKRTFYRLVDHILDRSPGAPSGTKRSAANQPDRPFSSIIAERPGQMVMMDTTPLDVLAYDPATNDYVGVELTYALDVATRCLLAWRLTPTGTKGIDIGGLLADAITPEPMRPDWPNTLRFSMLRVPYERMLDFDARLAQAAARPVVYPEAIIVDHGKPYQSDVMMRACDRLGISIFDARKLQPTDKPHVESTFRTIRLDFSEHVAGYKGRDVAHRGRDVEKIARWTIAELEEFFAEYVVAVYQRRWHSGLFLPGFPDLRMSPNEAYAQALERTGFVVCPTDPNLYYELLPIHWRTIQPYGVEIDGLIYTDDHYALYNHKGAKPPYNGKHAGKWPIRQDPRDRLHAYFQDLEGDWHVLRWTHALDEHQPFTDTTLREAKRLLTLRGINNAEQDDIAATLLDLQNRMDAAESWTRSDRKRMSRDAERARAAARDRHQANQAHGEHHPSSLAPLALVPDLDEPDEIDQTSSVIDLSDLESLEVWNPHTAGEGD</sequence>
<feature type="region of interest" description="Disordered" evidence="1">
    <location>
        <begin position="233"/>
        <end position="254"/>
    </location>
</feature>
<evidence type="ECO:0000256" key="1">
    <source>
        <dbReference type="SAM" id="MobiDB-lite"/>
    </source>
</evidence>
<feature type="region of interest" description="Disordered" evidence="1">
    <location>
        <begin position="100"/>
        <end position="120"/>
    </location>
</feature>